<dbReference type="PIRSF" id="PIRSF000962">
    <property type="entry name" value="Cyc_nuc_PDEase"/>
    <property type="match status" value="1"/>
</dbReference>
<sequence length="371" mass="42115">MSFDITILGSSGGPLEGITCSYILKPSYISYKSIIEDNLSQYLIAIDAGSGLNRITEIITNEKSNSKESIANKILSYYEDSLSIQHYIHHSISINHHYNICTEINSSPIELSFKILNLINTYLISHPHLDHINGLIINSAAFHNQSNKSKLVYGLKETTEALQKYIFNDIIWPNLIHESNGISFLDLIDIIPNESIQLNEIYKVIPFEINHGTKQYTNLEYKSTSFLIKDLNKNQYILIFGDVESDKNSKFPKNKFIWESISDLITTGRLKSIIIECSTPNLPDQEPRFGHLTPDSLIDELKILQNIILNKSDTSPTPPLNGLNILITHVKENKFGKEPRKIILNELNELNEKYNLGCQFSILLTGLTYTV</sequence>
<dbReference type="eggNOG" id="ENOG502RFKK">
    <property type="taxonomic scope" value="Eukaryota"/>
</dbReference>
<dbReference type="AlphaFoldDB" id="K0KQQ6"/>
<reference evidence="5 6" key="1">
    <citation type="journal article" date="2012" name="Eukaryot. Cell">
        <title>Draft genome sequence of Wickerhamomyces ciferrii NRRL Y-1031 F-60-10.</title>
        <authorList>
            <person name="Schneider J."/>
            <person name="Andrea H."/>
            <person name="Blom J."/>
            <person name="Jaenicke S."/>
            <person name="Ruckert C."/>
            <person name="Schorsch C."/>
            <person name="Szczepanowski R."/>
            <person name="Farwick M."/>
            <person name="Goesmann A."/>
            <person name="Puhler A."/>
            <person name="Schaffer S."/>
            <person name="Tauch A."/>
            <person name="Kohler T."/>
            <person name="Brinkrolf K."/>
        </authorList>
    </citation>
    <scope>NUCLEOTIDE SEQUENCE [LARGE SCALE GENOMIC DNA]</scope>
    <source>
        <strain evidence="6">ATCC 14091 / BCRC 22168 / CBS 111 / JCM 3599 / NBRC 0793 / NRRL Y-1031 F-60-10</strain>
    </source>
</reference>
<evidence type="ECO:0000256" key="2">
    <source>
        <dbReference type="ARBA" id="ARBA00023149"/>
    </source>
</evidence>
<dbReference type="InParanoid" id="K0KQQ6"/>
<dbReference type="GO" id="GO:0047555">
    <property type="term" value="F:3',5'-cyclic-GMP phosphodiesterase activity"/>
    <property type="evidence" value="ECO:0007669"/>
    <property type="project" value="TreeGrafter"/>
</dbReference>
<dbReference type="CDD" id="cd07735">
    <property type="entry name" value="class_II_PDE_MBL-fold"/>
    <property type="match status" value="1"/>
</dbReference>
<dbReference type="GO" id="GO:0004115">
    <property type="term" value="F:3',5'-cyclic-AMP phosphodiesterase activity"/>
    <property type="evidence" value="ECO:0007669"/>
    <property type="project" value="UniProtKB-UniRule"/>
</dbReference>
<gene>
    <name evidence="5" type="ORF">BN7_3151</name>
</gene>
<dbReference type="STRING" id="1206466.K0KQQ6"/>
<evidence type="ECO:0000256" key="4">
    <source>
        <dbReference type="PIRNR" id="PIRNR000962"/>
    </source>
</evidence>
<evidence type="ECO:0000256" key="3">
    <source>
        <dbReference type="ARBA" id="ARBA00025762"/>
    </source>
</evidence>
<proteinExistence type="inferred from homology"/>
<name>K0KQQ6_WICCF</name>
<dbReference type="Proteomes" id="UP000009328">
    <property type="component" value="Unassembled WGS sequence"/>
</dbReference>
<dbReference type="SUPFAM" id="SSF56281">
    <property type="entry name" value="Metallo-hydrolase/oxidoreductase"/>
    <property type="match status" value="1"/>
</dbReference>
<dbReference type="InterPro" id="IPR024225">
    <property type="entry name" value="cAMP-PdiesteraseII_CS"/>
</dbReference>
<comment type="similarity">
    <text evidence="3 4">Belongs to the cyclic nucleotide phosphodiesterase class-II family.</text>
</comment>
<dbReference type="InterPro" id="IPR000396">
    <property type="entry name" value="Pdiesterase2"/>
</dbReference>
<dbReference type="FunCoup" id="K0KQQ6">
    <property type="interactions" value="60"/>
</dbReference>
<dbReference type="HOGENOM" id="CLU_016658_2_1_1"/>
<evidence type="ECO:0000256" key="1">
    <source>
        <dbReference type="ARBA" id="ARBA00022801"/>
    </source>
</evidence>
<dbReference type="PANTHER" id="PTHR28283:SF1">
    <property type="entry name" value="3',5'-CYCLIC-NUCLEOTIDE PHOSPHODIESTERASE 1"/>
    <property type="match status" value="1"/>
</dbReference>
<keyword evidence="6" id="KW-1185">Reference proteome</keyword>
<dbReference type="EMBL" id="CAIF01000085">
    <property type="protein sequence ID" value="CCH43598.1"/>
    <property type="molecule type" value="Genomic_DNA"/>
</dbReference>
<keyword evidence="2 4" id="KW-0114">cAMP</keyword>
<dbReference type="EC" id="3.1.4.17" evidence="5"/>
<accession>K0KQQ6</accession>
<evidence type="ECO:0000313" key="6">
    <source>
        <dbReference type="Proteomes" id="UP000009328"/>
    </source>
</evidence>
<dbReference type="GO" id="GO:1902660">
    <property type="term" value="P:negative regulation of glucose mediated signaling pathway"/>
    <property type="evidence" value="ECO:0007669"/>
    <property type="project" value="TreeGrafter"/>
</dbReference>
<dbReference type="PANTHER" id="PTHR28283">
    <property type="entry name" value="3',5'-CYCLIC-NUCLEOTIDE PHOSPHODIESTERASE 1"/>
    <property type="match status" value="1"/>
</dbReference>
<dbReference type="PRINTS" id="PR00388">
    <property type="entry name" value="PDIESTERASE2"/>
</dbReference>
<organism evidence="5 6">
    <name type="scientific">Wickerhamomyces ciferrii (strain ATCC 14091 / BCRC 22168 / CBS 111 / JCM 3599 / NBRC 0793 / NRRL Y-1031 F-60-10)</name>
    <name type="common">Yeast</name>
    <name type="synonym">Pichia ciferrii</name>
    <dbReference type="NCBI Taxonomy" id="1206466"/>
    <lineage>
        <taxon>Eukaryota</taxon>
        <taxon>Fungi</taxon>
        <taxon>Dikarya</taxon>
        <taxon>Ascomycota</taxon>
        <taxon>Saccharomycotina</taxon>
        <taxon>Saccharomycetes</taxon>
        <taxon>Phaffomycetales</taxon>
        <taxon>Wickerhamomycetaceae</taxon>
        <taxon>Wickerhamomyces</taxon>
    </lineage>
</organism>
<evidence type="ECO:0000313" key="5">
    <source>
        <dbReference type="EMBL" id="CCH43598.1"/>
    </source>
</evidence>
<keyword evidence="1 4" id="KW-0378">Hydrolase</keyword>
<dbReference type="GO" id="GO:0006198">
    <property type="term" value="P:cAMP catabolic process"/>
    <property type="evidence" value="ECO:0007669"/>
    <property type="project" value="UniProtKB-UniRule"/>
</dbReference>
<dbReference type="Gene3D" id="3.60.15.10">
    <property type="entry name" value="Ribonuclease Z/Hydroxyacylglutathione hydrolase-like"/>
    <property type="match status" value="1"/>
</dbReference>
<dbReference type="InterPro" id="IPR036866">
    <property type="entry name" value="RibonucZ/Hydroxyglut_hydro"/>
</dbReference>
<comment type="caution">
    <text evidence="5">The sequence shown here is derived from an EMBL/GenBank/DDBJ whole genome shotgun (WGS) entry which is preliminary data.</text>
</comment>
<dbReference type="Pfam" id="PF02112">
    <property type="entry name" value="PDEase_II"/>
    <property type="match status" value="1"/>
</dbReference>
<protein>
    <submittedName>
        <fullName evidence="5">3',5'-cyclic-nucleotide phosphodiesterase 1</fullName>
        <ecNumber evidence="5">3.1.4.17</ecNumber>
    </submittedName>
</protein>
<dbReference type="PROSITE" id="PS00607">
    <property type="entry name" value="PDEASE_II"/>
    <property type="match status" value="1"/>
</dbReference>